<protein>
    <recommendedName>
        <fullName evidence="1">F-box domain-containing protein</fullName>
    </recommendedName>
</protein>
<dbReference type="InterPro" id="IPR050796">
    <property type="entry name" value="SCF_F-box_component"/>
</dbReference>
<comment type="caution">
    <text evidence="2">The sequence shown here is derived from an EMBL/GenBank/DDBJ whole genome shotgun (WGS) entry which is preliminary data.</text>
</comment>
<dbReference type="InterPro" id="IPR017451">
    <property type="entry name" value="F-box-assoc_interact_dom"/>
</dbReference>
<sequence length="430" mass="49663">MEDLPVELTIDILSRLPVKTIIHCKLVCKKWRDLVSDSSFVNLHLSRSPTGFVVHHKPRVYRNGYLPPGTLKWVEIEDKVDHHHLYHDRLLSFDLNLVLILDDAQMRHVGSFNGLICLWQYSLKYNLDDTYICNPITREYMLLPRQHSPTDGFPEVVYGFGVSSLTGEYKVIRAFQARPNVLEAEVYTLGTGHWRSLSPIPVTYLLNTSKQFHGPFLNNSCHWIVDYSKDPRDNILTFDLDTETFQLLPSPPESGQRKRCYVQSLSILKGCLCKLNTYHSELTIWVMKEYGIKNSWHNEVVITREICVDLKWLPYKPIHLIVGLKDGSILMVFEDKLRENEGRVYKLTAPTQPDCALQEIATKNRGFVYALTIFEDHRNHFHTDLLLYAANIGQVFEESAVKLKDGSKEDVGEAWMSIKDGGNWKKPELF</sequence>
<reference evidence="2" key="1">
    <citation type="submission" date="2023-03" db="EMBL/GenBank/DDBJ databases">
        <title>Chromosome-scale reference genome and RAD-based genetic map of yellow starthistle (Centaurea solstitialis) reveal putative structural variation and QTLs associated with invader traits.</title>
        <authorList>
            <person name="Reatini B."/>
            <person name="Cang F.A."/>
            <person name="Jiang Q."/>
            <person name="Mckibben M.T.W."/>
            <person name="Barker M.S."/>
            <person name="Rieseberg L.H."/>
            <person name="Dlugosch K.M."/>
        </authorList>
    </citation>
    <scope>NUCLEOTIDE SEQUENCE</scope>
    <source>
        <strain evidence="2">CAN-66</strain>
        <tissue evidence="2">Leaf</tissue>
    </source>
</reference>
<dbReference type="InterPro" id="IPR006527">
    <property type="entry name" value="F-box-assoc_dom_typ1"/>
</dbReference>
<dbReference type="PANTHER" id="PTHR31672:SF13">
    <property type="entry name" value="F-BOX PROTEIN CPR30-LIKE"/>
    <property type="match status" value="1"/>
</dbReference>
<gene>
    <name evidence="2" type="ORF">OSB04_015856</name>
</gene>
<dbReference type="EMBL" id="JARYMX010000004">
    <property type="protein sequence ID" value="KAJ9551811.1"/>
    <property type="molecule type" value="Genomic_DNA"/>
</dbReference>
<accession>A0AA38WKI2</accession>
<dbReference type="Gene3D" id="1.20.1280.50">
    <property type="match status" value="1"/>
</dbReference>
<dbReference type="PROSITE" id="PS50181">
    <property type="entry name" value="FBOX"/>
    <property type="match status" value="1"/>
</dbReference>
<evidence type="ECO:0000313" key="2">
    <source>
        <dbReference type="EMBL" id="KAJ9551811.1"/>
    </source>
</evidence>
<dbReference type="InterPro" id="IPR001810">
    <property type="entry name" value="F-box_dom"/>
</dbReference>
<feature type="domain" description="F-box" evidence="1">
    <location>
        <begin position="1"/>
        <end position="43"/>
    </location>
</feature>
<dbReference type="SMART" id="SM00256">
    <property type="entry name" value="FBOX"/>
    <property type="match status" value="1"/>
</dbReference>
<dbReference type="Pfam" id="PF07734">
    <property type="entry name" value="FBA_1"/>
    <property type="match status" value="1"/>
</dbReference>
<name>A0AA38WKI2_9ASTR</name>
<dbReference type="Gene3D" id="2.120.10.80">
    <property type="entry name" value="Kelch-type beta propeller"/>
    <property type="match status" value="1"/>
</dbReference>
<dbReference type="CDD" id="cd22157">
    <property type="entry name" value="F-box_AtFBW1-like"/>
    <property type="match status" value="1"/>
</dbReference>
<dbReference type="AlphaFoldDB" id="A0AA38WKI2"/>
<dbReference type="InterPro" id="IPR015915">
    <property type="entry name" value="Kelch-typ_b-propeller"/>
</dbReference>
<evidence type="ECO:0000259" key="1">
    <source>
        <dbReference type="PROSITE" id="PS50181"/>
    </source>
</evidence>
<dbReference type="Pfam" id="PF12937">
    <property type="entry name" value="F-box-like"/>
    <property type="match status" value="1"/>
</dbReference>
<proteinExistence type="predicted"/>
<dbReference type="PANTHER" id="PTHR31672">
    <property type="entry name" value="BNACNNG10540D PROTEIN"/>
    <property type="match status" value="1"/>
</dbReference>
<keyword evidence="3" id="KW-1185">Reference proteome</keyword>
<dbReference type="InterPro" id="IPR036047">
    <property type="entry name" value="F-box-like_dom_sf"/>
</dbReference>
<dbReference type="Proteomes" id="UP001172457">
    <property type="component" value="Chromosome 4"/>
</dbReference>
<organism evidence="2 3">
    <name type="scientific">Centaurea solstitialis</name>
    <name type="common">yellow star-thistle</name>
    <dbReference type="NCBI Taxonomy" id="347529"/>
    <lineage>
        <taxon>Eukaryota</taxon>
        <taxon>Viridiplantae</taxon>
        <taxon>Streptophyta</taxon>
        <taxon>Embryophyta</taxon>
        <taxon>Tracheophyta</taxon>
        <taxon>Spermatophyta</taxon>
        <taxon>Magnoliopsida</taxon>
        <taxon>eudicotyledons</taxon>
        <taxon>Gunneridae</taxon>
        <taxon>Pentapetalae</taxon>
        <taxon>asterids</taxon>
        <taxon>campanulids</taxon>
        <taxon>Asterales</taxon>
        <taxon>Asteraceae</taxon>
        <taxon>Carduoideae</taxon>
        <taxon>Cardueae</taxon>
        <taxon>Centaureinae</taxon>
        <taxon>Centaurea</taxon>
    </lineage>
</organism>
<evidence type="ECO:0000313" key="3">
    <source>
        <dbReference type="Proteomes" id="UP001172457"/>
    </source>
</evidence>
<dbReference type="SUPFAM" id="SSF117281">
    <property type="entry name" value="Kelch motif"/>
    <property type="match status" value="1"/>
</dbReference>
<dbReference type="SUPFAM" id="SSF81383">
    <property type="entry name" value="F-box domain"/>
    <property type="match status" value="1"/>
</dbReference>
<dbReference type="NCBIfam" id="TIGR01640">
    <property type="entry name" value="F_box_assoc_1"/>
    <property type="match status" value="1"/>
</dbReference>